<dbReference type="AlphaFoldDB" id="A0A2T0WTG8"/>
<dbReference type="OrthoDB" id="9869752at2"/>
<proteinExistence type="predicted"/>
<dbReference type="STRING" id="1168289.GCA_000259075_03358"/>
<protein>
    <submittedName>
        <fullName evidence="1">Uncharacterized protein</fullName>
    </submittedName>
</protein>
<evidence type="ECO:0000313" key="2">
    <source>
        <dbReference type="Proteomes" id="UP000252733"/>
    </source>
</evidence>
<gene>
    <name evidence="1" type="ORF">DFO77_13520</name>
</gene>
<accession>A0A2T0WTG8</accession>
<name>A0A2T0WTG8_9BACT</name>
<dbReference type="EMBL" id="QPIZ01000035">
    <property type="protein sequence ID" value="RCW28837.1"/>
    <property type="molecule type" value="Genomic_DNA"/>
</dbReference>
<evidence type="ECO:0000313" key="1">
    <source>
        <dbReference type="EMBL" id="RCW28837.1"/>
    </source>
</evidence>
<sequence>MVFRLNIDKERNIHFPYDLSTQKNRFMGARTKVKYSNPIGLFDGLEALAIGNTRSAVRIDEETELLSSKNW</sequence>
<reference evidence="1 2" key="1">
    <citation type="submission" date="2018-07" db="EMBL/GenBank/DDBJ databases">
        <title>Freshwater and sediment microbial communities from various areas in North America, analyzing microbe dynamics in response to fracking.</title>
        <authorList>
            <person name="Lamendella R."/>
        </authorList>
    </citation>
    <scope>NUCLEOTIDE SEQUENCE [LARGE SCALE GENOMIC DNA]</scope>
    <source>
        <strain evidence="1 2">160A</strain>
    </source>
</reference>
<dbReference type="RefSeq" id="WP_146131012.1">
    <property type="nucleotide sequence ID" value="NZ_PVTS01000028.1"/>
</dbReference>
<organism evidence="1 2">
    <name type="scientific">Marinilabilia salmonicolor</name>
    <dbReference type="NCBI Taxonomy" id="989"/>
    <lineage>
        <taxon>Bacteria</taxon>
        <taxon>Pseudomonadati</taxon>
        <taxon>Bacteroidota</taxon>
        <taxon>Bacteroidia</taxon>
        <taxon>Marinilabiliales</taxon>
        <taxon>Marinilabiliaceae</taxon>
        <taxon>Marinilabilia</taxon>
    </lineage>
</organism>
<dbReference type="Proteomes" id="UP000252733">
    <property type="component" value="Unassembled WGS sequence"/>
</dbReference>
<comment type="caution">
    <text evidence="1">The sequence shown here is derived from an EMBL/GenBank/DDBJ whole genome shotgun (WGS) entry which is preliminary data.</text>
</comment>
<keyword evidence="2" id="KW-1185">Reference proteome</keyword>